<dbReference type="InterPro" id="IPR010181">
    <property type="entry name" value="CGCAxxGCC_motif"/>
</dbReference>
<evidence type="ECO:0000313" key="2">
    <source>
        <dbReference type="Proteomes" id="UP000236725"/>
    </source>
</evidence>
<accession>A0A8G2BUI5</accession>
<name>A0A8G2BUI5_9BACT</name>
<sequence length="157" mass="17428">MKDFDIEERVKQAVENFNSGYNCSQSVFLAYADVFELTLDMAKMMSGSFGGGMGRMREVCGTVSAMSMLAGFKYPVLDTSDQAARTKNYAMVQKMAELFKEKHQTIICRQLLPAAAAESNSPTPSLRTSEYYSKRPCGKFVEDAARIAGRMLKGELE</sequence>
<gene>
    <name evidence="1" type="ORF">SAMN05444001_102230</name>
</gene>
<organism evidence="1 2">
    <name type="scientific">Parabacteroides chinchillae</name>
    <dbReference type="NCBI Taxonomy" id="871327"/>
    <lineage>
        <taxon>Bacteria</taxon>
        <taxon>Pseudomonadati</taxon>
        <taxon>Bacteroidota</taxon>
        <taxon>Bacteroidia</taxon>
        <taxon>Bacteroidales</taxon>
        <taxon>Tannerellaceae</taxon>
        <taxon>Parabacteroides</taxon>
    </lineage>
</organism>
<dbReference type="Pfam" id="PF09719">
    <property type="entry name" value="C_GCAxxG_C_C"/>
    <property type="match status" value="1"/>
</dbReference>
<protein>
    <submittedName>
        <fullName evidence="1">C_GCAxxG_C_C family probable redox protein</fullName>
    </submittedName>
</protein>
<dbReference type="EMBL" id="FNVS01000002">
    <property type="protein sequence ID" value="SEF55579.1"/>
    <property type="molecule type" value="Genomic_DNA"/>
</dbReference>
<dbReference type="AlphaFoldDB" id="A0A8G2BUI5"/>
<reference evidence="1 2" key="1">
    <citation type="submission" date="2016-10" db="EMBL/GenBank/DDBJ databases">
        <authorList>
            <person name="Varghese N."/>
            <person name="Submissions S."/>
        </authorList>
    </citation>
    <scope>NUCLEOTIDE SEQUENCE [LARGE SCALE GENOMIC DNA]</scope>
    <source>
        <strain evidence="1 2">DSM 29073</strain>
    </source>
</reference>
<keyword evidence="2" id="KW-1185">Reference proteome</keyword>
<dbReference type="RefSeq" id="WP_103982496.1">
    <property type="nucleotide sequence ID" value="NZ_FNVS01000002.1"/>
</dbReference>
<proteinExistence type="predicted"/>
<dbReference type="Proteomes" id="UP000236725">
    <property type="component" value="Unassembled WGS sequence"/>
</dbReference>
<comment type="caution">
    <text evidence="1">The sequence shown here is derived from an EMBL/GenBank/DDBJ whole genome shotgun (WGS) entry which is preliminary data.</text>
</comment>
<evidence type="ECO:0000313" key="1">
    <source>
        <dbReference type="EMBL" id="SEF55579.1"/>
    </source>
</evidence>
<dbReference type="NCBIfam" id="TIGR01909">
    <property type="entry name" value="C_GCAxxG_C_C"/>
    <property type="match status" value="1"/>
</dbReference>